<dbReference type="GO" id="GO:0016192">
    <property type="term" value="P:vesicle-mediated transport"/>
    <property type="evidence" value="ECO:0007669"/>
    <property type="project" value="InterPro"/>
</dbReference>
<dbReference type="PANTHER" id="PTHR10529">
    <property type="entry name" value="AP COMPLEX SUBUNIT MU"/>
    <property type="match status" value="1"/>
</dbReference>
<evidence type="ECO:0000256" key="3">
    <source>
        <dbReference type="ARBA" id="ARBA00022927"/>
    </source>
</evidence>
<dbReference type="OrthoDB" id="870at2759"/>
<dbReference type="GeneID" id="28976778"/>
<dbReference type="RefSeq" id="XP_018272455.1">
    <property type="nucleotide sequence ID" value="XM_018416330.1"/>
</dbReference>
<dbReference type="GO" id="GO:0030131">
    <property type="term" value="C:clathrin adaptor complex"/>
    <property type="evidence" value="ECO:0007669"/>
    <property type="project" value="InterPro"/>
</dbReference>
<keyword evidence="3" id="KW-0653">Protein transport</keyword>
<dbReference type="Pfam" id="PF00928">
    <property type="entry name" value="Adap_comp_sub"/>
    <property type="match status" value="1"/>
</dbReference>
<dbReference type="InterPro" id="IPR036168">
    <property type="entry name" value="AP2_Mu_C_sf"/>
</dbReference>
<reference evidence="7 8" key="1">
    <citation type="journal article" date="2015" name="Front. Microbiol.">
        <title>Genome sequence of the plant growth promoting endophytic yeast Rhodotorula graminis WP1.</title>
        <authorList>
            <person name="Firrincieli A."/>
            <person name="Otillar R."/>
            <person name="Salamov A."/>
            <person name="Schmutz J."/>
            <person name="Khan Z."/>
            <person name="Redman R.S."/>
            <person name="Fleck N.D."/>
            <person name="Lindquist E."/>
            <person name="Grigoriev I.V."/>
            <person name="Doty S.L."/>
        </authorList>
    </citation>
    <scope>NUCLEOTIDE SEQUENCE [LARGE SCALE GENOMIC DNA]</scope>
    <source>
        <strain evidence="7 8">WP1</strain>
    </source>
</reference>
<sequence length="489" mass="51818">MQGIAITDLQGRRILSTHFPSSLSTALAIDAAVQSSHPVVWVPAPQAATASAQLEGDSDQDDDDDDDEQPWADSARRTSSSTRTGPSGVAVCHIQRNGLRYIAPVSRDIDPLVPLTFLTELHEVLQAYIVGPVTEGSLKDNFDVILALLHEMVAGGRPQLSQASQLKELVVPPDSQLLKVALNAATAAGITMIPPQTTANALIASPLPWRRQGIKYASNEIYFDLSETLSFTLSPSGTPLSASIAGTLSCRSRLSGMPDLALHFTDPSVLDESCAFHSCVRYARWKKDRVVSFVPPDGTFPLLSFLHTPPSTTPALALALLPLTLSSTLTHGPLGAAFHLALTSRANPAHPLRNVEVRVPLARGASNVQAQASGGAYLRDEGGRAVGGGAGAWEVVSELLEGEGAGEERQTLVWRIESLGATDRPAVLSGQYLTAPESRKPPAFTVTFDTPSTAFSGLRISALKLVGEPYSVYKGVKSSARGVVEVRTG</sequence>
<gene>
    <name evidence="7" type="ORF">RHOBADRAFT_52417</name>
</gene>
<accession>A0A194SAI1</accession>
<dbReference type="SUPFAM" id="SSF64356">
    <property type="entry name" value="SNARE-like"/>
    <property type="match status" value="1"/>
</dbReference>
<feature type="compositionally biased region" description="Acidic residues" evidence="5">
    <location>
        <begin position="56"/>
        <end position="70"/>
    </location>
</feature>
<evidence type="ECO:0000256" key="5">
    <source>
        <dbReference type="SAM" id="MobiDB-lite"/>
    </source>
</evidence>
<dbReference type="EMBL" id="KQ474076">
    <property type="protein sequence ID" value="KPV76406.1"/>
    <property type="molecule type" value="Genomic_DNA"/>
</dbReference>
<dbReference type="InterPro" id="IPR028565">
    <property type="entry name" value="MHD"/>
</dbReference>
<evidence type="ECO:0000313" key="8">
    <source>
        <dbReference type="Proteomes" id="UP000053890"/>
    </source>
</evidence>
<dbReference type="Gene3D" id="3.30.450.60">
    <property type="match status" value="1"/>
</dbReference>
<keyword evidence="2" id="KW-0813">Transport</keyword>
<evidence type="ECO:0000313" key="7">
    <source>
        <dbReference type="EMBL" id="KPV76406.1"/>
    </source>
</evidence>
<proteinExistence type="predicted"/>
<feature type="region of interest" description="Disordered" evidence="5">
    <location>
        <begin position="48"/>
        <end position="88"/>
    </location>
</feature>
<comment type="subcellular location">
    <subcellularLocation>
        <location evidence="1">Endomembrane system</location>
    </subcellularLocation>
</comment>
<keyword evidence="8" id="KW-1185">Reference proteome</keyword>
<dbReference type="PROSITE" id="PS51072">
    <property type="entry name" value="MHD"/>
    <property type="match status" value="1"/>
</dbReference>
<dbReference type="STRING" id="578459.A0A194SAI1"/>
<dbReference type="OMA" id="INVHFTI"/>
<dbReference type="GO" id="GO:0012505">
    <property type="term" value="C:endomembrane system"/>
    <property type="evidence" value="ECO:0007669"/>
    <property type="project" value="UniProtKB-SubCell"/>
</dbReference>
<dbReference type="GO" id="GO:0006886">
    <property type="term" value="P:intracellular protein transport"/>
    <property type="evidence" value="ECO:0007669"/>
    <property type="project" value="InterPro"/>
</dbReference>
<dbReference type="PRINTS" id="PR00314">
    <property type="entry name" value="CLATHRINADPT"/>
</dbReference>
<dbReference type="InterPro" id="IPR001392">
    <property type="entry name" value="Clathrin_mu"/>
</dbReference>
<protein>
    <recommendedName>
        <fullName evidence="6">MHD domain-containing protein</fullName>
    </recommendedName>
</protein>
<evidence type="ECO:0000256" key="1">
    <source>
        <dbReference type="ARBA" id="ARBA00004308"/>
    </source>
</evidence>
<dbReference type="Gene3D" id="2.60.40.1170">
    <property type="entry name" value="Mu homology domain, subdomain B"/>
    <property type="match status" value="2"/>
</dbReference>
<dbReference type="SUPFAM" id="SSF49447">
    <property type="entry name" value="Second domain of Mu2 adaptin subunit (ap50) of ap2 adaptor"/>
    <property type="match status" value="1"/>
</dbReference>
<dbReference type="InterPro" id="IPR011012">
    <property type="entry name" value="Longin-like_dom_sf"/>
</dbReference>
<keyword evidence="4" id="KW-0472">Membrane</keyword>
<evidence type="ECO:0000256" key="2">
    <source>
        <dbReference type="ARBA" id="ARBA00022448"/>
    </source>
</evidence>
<evidence type="ECO:0000259" key="6">
    <source>
        <dbReference type="PROSITE" id="PS51072"/>
    </source>
</evidence>
<dbReference type="InterPro" id="IPR050431">
    <property type="entry name" value="Adaptor_comp_med_subunit"/>
</dbReference>
<dbReference type="Proteomes" id="UP000053890">
    <property type="component" value="Unassembled WGS sequence"/>
</dbReference>
<organism evidence="7 8">
    <name type="scientific">Rhodotorula graminis (strain WP1)</name>
    <dbReference type="NCBI Taxonomy" id="578459"/>
    <lineage>
        <taxon>Eukaryota</taxon>
        <taxon>Fungi</taxon>
        <taxon>Dikarya</taxon>
        <taxon>Basidiomycota</taxon>
        <taxon>Pucciniomycotina</taxon>
        <taxon>Microbotryomycetes</taxon>
        <taxon>Sporidiobolales</taxon>
        <taxon>Sporidiobolaceae</taxon>
        <taxon>Rhodotorula</taxon>
    </lineage>
</organism>
<name>A0A194SAI1_RHOGW</name>
<evidence type="ECO:0000256" key="4">
    <source>
        <dbReference type="ARBA" id="ARBA00023136"/>
    </source>
</evidence>
<dbReference type="AlphaFoldDB" id="A0A194SAI1"/>
<feature type="domain" description="MHD" evidence="6">
    <location>
        <begin position="218"/>
        <end position="489"/>
    </location>
</feature>